<proteinExistence type="predicted"/>
<reference evidence="1" key="1">
    <citation type="journal article" date="2021" name="PeerJ">
        <title>Extensive microbial diversity within the chicken gut microbiome revealed by metagenomics and culture.</title>
        <authorList>
            <person name="Gilroy R."/>
            <person name="Ravi A."/>
            <person name="Getino M."/>
            <person name="Pursley I."/>
            <person name="Horton D.L."/>
            <person name="Alikhan N.F."/>
            <person name="Baker D."/>
            <person name="Gharbi K."/>
            <person name="Hall N."/>
            <person name="Watson M."/>
            <person name="Adriaenssens E.M."/>
            <person name="Foster-Nyarko E."/>
            <person name="Jarju S."/>
            <person name="Secka A."/>
            <person name="Antonio M."/>
            <person name="Oren A."/>
            <person name="Chaudhuri R.R."/>
            <person name="La Ragione R."/>
            <person name="Hildebrand F."/>
            <person name="Pallen M.J."/>
        </authorList>
    </citation>
    <scope>NUCLEOTIDE SEQUENCE</scope>
    <source>
        <strain evidence="1">ChiSjej1B19-8411</strain>
    </source>
</reference>
<gene>
    <name evidence="1" type="ORF">IAA45_04090</name>
</gene>
<accession>A0A9D1WGN7</accession>
<sequence>MNHPNLAGMDKSKLEMLQNLANQGSQKSQSDLMPFLLAAASQGKSNGLSFSSSEISTIIEVLKAGKSPQEAAKLDRIVSLMRMMGR</sequence>
<name>A0A9D1WGN7_9FIRM</name>
<evidence type="ECO:0000313" key="1">
    <source>
        <dbReference type="EMBL" id="HIX58881.1"/>
    </source>
</evidence>
<evidence type="ECO:0000313" key="2">
    <source>
        <dbReference type="Proteomes" id="UP000886817"/>
    </source>
</evidence>
<protein>
    <submittedName>
        <fullName evidence="1">Uncharacterized protein</fullName>
    </submittedName>
</protein>
<comment type="caution">
    <text evidence="1">The sequence shown here is derived from an EMBL/GenBank/DDBJ whole genome shotgun (WGS) entry which is preliminary data.</text>
</comment>
<dbReference type="EMBL" id="DXEX01000094">
    <property type="protein sequence ID" value="HIX58881.1"/>
    <property type="molecule type" value="Genomic_DNA"/>
</dbReference>
<dbReference type="Proteomes" id="UP000886817">
    <property type="component" value="Unassembled WGS sequence"/>
</dbReference>
<dbReference type="AlphaFoldDB" id="A0A9D1WGN7"/>
<reference evidence="1" key="2">
    <citation type="submission" date="2021-04" db="EMBL/GenBank/DDBJ databases">
        <authorList>
            <person name="Gilroy R."/>
        </authorList>
    </citation>
    <scope>NUCLEOTIDE SEQUENCE</scope>
    <source>
        <strain evidence="1">ChiSjej1B19-8411</strain>
    </source>
</reference>
<organism evidence="1 2">
    <name type="scientific">Candidatus Blautia gallistercoris</name>
    <dbReference type="NCBI Taxonomy" id="2838490"/>
    <lineage>
        <taxon>Bacteria</taxon>
        <taxon>Bacillati</taxon>
        <taxon>Bacillota</taxon>
        <taxon>Clostridia</taxon>
        <taxon>Lachnospirales</taxon>
        <taxon>Lachnospiraceae</taxon>
        <taxon>Blautia</taxon>
    </lineage>
</organism>